<proteinExistence type="predicted"/>
<evidence type="ECO:0000256" key="1">
    <source>
        <dbReference type="SAM" id="MobiDB-lite"/>
    </source>
</evidence>
<dbReference type="Proteomes" id="UP001151752">
    <property type="component" value="Chromosome 2"/>
</dbReference>
<feature type="region of interest" description="Disordered" evidence="1">
    <location>
        <begin position="18"/>
        <end position="63"/>
    </location>
</feature>
<reference evidence="2" key="2">
    <citation type="journal article" date="2023" name="Int. J. Mol. Sci.">
        <title>De Novo Assembly and Annotation of 11 Diverse Shrub Willow (Salix) Genomes Reveals Novel Gene Organization in Sex-Linked Regions.</title>
        <authorList>
            <person name="Hyden B."/>
            <person name="Feng K."/>
            <person name="Yates T.B."/>
            <person name="Jawdy S."/>
            <person name="Cereghino C."/>
            <person name="Smart L.B."/>
            <person name="Muchero W."/>
        </authorList>
    </citation>
    <scope>NUCLEOTIDE SEQUENCE</scope>
    <source>
        <tissue evidence="2">Shoot tip</tissue>
    </source>
</reference>
<comment type="caution">
    <text evidence="2">The sequence shown here is derived from an EMBL/GenBank/DDBJ whole genome shotgun (WGS) entry which is preliminary data.</text>
</comment>
<organism evidence="2 3">
    <name type="scientific">Salix koriyanagi</name>
    <dbReference type="NCBI Taxonomy" id="2511006"/>
    <lineage>
        <taxon>Eukaryota</taxon>
        <taxon>Viridiplantae</taxon>
        <taxon>Streptophyta</taxon>
        <taxon>Embryophyta</taxon>
        <taxon>Tracheophyta</taxon>
        <taxon>Spermatophyta</taxon>
        <taxon>Magnoliopsida</taxon>
        <taxon>eudicotyledons</taxon>
        <taxon>Gunneridae</taxon>
        <taxon>Pentapetalae</taxon>
        <taxon>rosids</taxon>
        <taxon>fabids</taxon>
        <taxon>Malpighiales</taxon>
        <taxon>Salicaceae</taxon>
        <taxon>Saliceae</taxon>
        <taxon>Salix</taxon>
    </lineage>
</organism>
<evidence type="ECO:0000313" key="3">
    <source>
        <dbReference type="Proteomes" id="UP001151752"/>
    </source>
</evidence>
<reference evidence="2" key="1">
    <citation type="submission" date="2022-11" db="EMBL/GenBank/DDBJ databases">
        <authorList>
            <person name="Hyden B.L."/>
            <person name="Feng K."/>
            <person name="Yates T."/>
            <person name="Jawdy S."/>
            <person name="Smart L.B."/>
            <person name="Muchero W."/>
        </authorList>
    </citation>
    <scope>NUCLEOTIDE SEQUENCE</scope>
    <source>
        <tissue evidence="2">Shoot tip</tissue>
    </source>
</reference>
<feature type="compositionally biased region" description="Basic and acidic residues" evidence="1">
    <location>
        <begin position="31"/>
        <end position="49"/>
    </location>
</feature>
<dbReference type="AlphaFoldDB" id="A0A9Q0QL93"/>
<gene>
    <name evidence="2" type="ORF">OIU74_009981</name>
</gene>
<accession>A0A9Q0QL93</accession>
<evidence type="ECO:0000313" key="2">
    <source>
        <dbReference type="EMBL" id="KAJ6708775.1"/>
    </source>
</evidence>
<dbReference type="EMBL" id="JAPFFM010000015">
    <property type="protein sequence ID" value="KAJ6708775.1"/>
    <property type="molecule type" value="Genomic_DNA"/>
</dbReference>
<keyword evidence="3" id="KW-1185">Reference proteome</keyword>
<sequence length="299" mass="33262">MESDDLSNCNDLEVKLGSEKGLSQNLLKPRVNKEMEKEEKKFSGKKIEVGIDSDDNEPIGSLFRLKRPRNPRKVKVGLEKVEVREDKDEDMGGMDDTLASFKKKLKGPKKDLGYVSAGNDEGDGLLNVNVEKVQKSKERARKVRTDGKRVRTRSDVVADDSLEGLGSQVALLENQEEERWLPGGSSNWPLAEKLEDSISAFFQKKQSGLARKSRANSSFKQINRVQSLDDRLSPESEVGFGDSKDLAVRIIESGSVSSVVCKDLEAENSFHTVGDSNLLDSSSRQILHEKNQRLDNGIL</sequence>
<name>A0A9Q0QL93_9ROSI</name>
<protein>
    <submittedName>
        <fullName evidence="2">Uncharacterized protein</fullName>
    </submittedName>
</protein>